<dbReference type="EMBL" id="JAMSHJ010000006">
    <property type="protein sequence ID" value="KAI5396947.1"/>
    <property type="molecule type" value="Genomic_DNA"/>
</dbReference>
<dbReference type="Proteomes" id="UP001058974">
    <property type="component" value="Chromosome 6"/>
</dbReference>
<protein>
    <recommendedName>
        <fullName evidence="1">DUF7745 domain-containing protein</fullName>
    </recommendedName>
</protein>
<dbReference type="PANTHER" id="PTHR48154:SF1">
    <property type="entry name" value="PROTEIN, PUTATIVE-RELATED"/>
    <property type="match status" value="1"/>
</dbReference>
<accession>A0A9D4W8E2</accession>
<reference evidence="2 3" key="1">
    <citation type="journal article" date="2022" name="Nat. Genet.">
        <title>Improved pea reference genome and pan-genome highlight genomic features and evolutionary characteristics.</title>
        <authorList>
            <person name="Yang T."/>
            <person name="Liu R."/>
            <person name="Luo Y."/>
            <person name="Hu S."/>
            <person name="Wang D."/>
            <person name="Wang C."/>
            <person name="Pandey M.K."/>
            <person name="Ge S."/>
            <person name="Xu Q."/>
            <person name="Li N."/>
            <person name="Li G."/>
            <person name="Huang Y."/>
            <person name="Saxena R.K."/>
            <person name="Ji Y."/>
            <person name="Li M."/>
            <person name="Yan X."/>
            <person name="He Y."/>
            <person name="Liu Y."/>
            <person name="Wang X."/>
            <person name="Xiang C."/>
            <person name="Varshney R.K."/>
            <person name="Ding H."/>
            <person name="Gao S."/>
            <person name="Zong X."/>
        </authorList>
    </citation>
    <scope>NUCLEOTIDE SEQUENCE [LARGE SCALE GENOMIC DNA]</scope>
    <source>
        <strain evidence="2 3">cv. Zhongwan 6</strain>
    </source>
</reference>
<dbReference type="Pfam" id="PF24924">
    <property type="entry name" value="DUF7745"/>
    <property type="match status" value="1"/>
</dbReference>
<proteinExistence type="predicted"/>
<dbReference type="Gramene" id="Psat06G0295900-T1">
    <property type="protein sequence ID" value="KAI5396947.1"/>
    <property type="gene ID" value="KIW84_062959"/>
</dbReference>
<evidence type="ECO:0000313" key="2">
    <source>
        <dbReference type="EMBL" id="KAI5396947.1"/>
    </source>
</evidence>
<evidence type="ECO:0000259" key="1">
    <source>
        <dbReference type="Pfam" id="PF24924"/>
    </source>
</evidence>
<keyword evidence="3" id="KW-1185">Reference proteome</keyword>
<dbReference type="PANTHER" id="PTHR48154">
    <property type="entry name" value="PROTEIN, PUTATIVE-RELATED"/>
    <property type="match status" value="1"/>
</dbReference>
<dbReference type="InterPro" id="IPR056647">
    <property type="entry name" value="DUF7745"/>
</dbReference>
<dbReference type="AlphaFoldDB" id="A0A9D4W8E2"/>
<evidence type="ECO:0000313" key="3">
    <source>
        <dbReference type="Proteomes" id="UP001058974"/>
    </source>
</evidence>
<sequence>MGSERKNTLPLKFKLPRMDTLLSLSSKITPYKKKNFIYRYGQFLDLLTTSVDVSALVALFQYYDPTIEEYEKLLGWYVKDHPPIIKLGELLTPESIAEALHLSVKEWVVQREKEVKLPYNVDVHIAPLELEPVYAYKEEVDALKSNISQLTKENEDLRPKLHALDRDHA</sequence>
<feature type="domain" description="DUF7745" evidence="1">
    <location>
        <begin position="22"/>
        <end position="108"/>
    </location>
</feature>
<gene>
    <name evidence="2" type="ORF">KIW84_062959</name>
</gene>
<name>A0A9D4W8E2_PEA</name>
<organism evidence="2 3">
    <name type="scientific">Pisum sativum</name>
    <name type="common">Garden pea</name>
    <name type="synonym">Lathyrus oleraceus</name>
    <dbReference type="NCBI Taxonomy" id="3888"/>
    <lineage>
        <taxon>Eukaryota</taxon>
        <taxon>Viridiplantae</taxon>
        <taxon>Streptophyta</taxon>
        <taxon>Embryophyta</taxon>
        <taxon>Tracheophyta</taxon>
        <taxon>Spermatophyta</taxon>
        <taxon>Magnoliopsida</taxon>
        <taxon>eudicotyledons</taxon>
        <taxon>Gunneridae</taxon>
        <taxon>Pentapetalae</taxon>
        <taxon>rosids</taxon>
        <taxon>fabids</taxon>
        <taxon>Fabales</taxon>
        <taxon>Fabaceae</taxon>
        <taxon>Papilionoideae</taxon>
        <taxon>50 kb inversion clade</taxon>
        <taxon>NPAAA clade</taxon>
        <taxon>Hologalegina</taxon>
        <taxon>IRL clade</taxon>
        <taxon>Fabeae</taxon>
        <taxon>Lathyrus</taxon>
    </lineage>
</organism>
<comment type="caution">
    <text evidence="2">The sequence shown here is derived from an EMBL/GenBank/DDBJ whole genome shotgun (WGS) entry which is preliminary data.</text>
</comment>